<feature type="compositionally biased region" description="Basic and acidic residues" evidence="1">
    <location>
        <begin position="33"/>
        <end position="48"/>
    </location>
</feature>
<protein>
    <submittedName>
        <fullName evidence="2">Uncharacterized protein</fullName>
    </submittedName>
</protein>
<dbReference type="Proteomes" id="UP000054630">
    <property type="component" value="Unassembled WGS sequence"/>
</dbReference>
<accession>A0A0V0SGJ2</accession>
<organism evidence="2 3">
    <name type="scientific">Trichinella nelsoni</name>
    <dbReference type="NCBI Taxonomy" id="6336"/>
    <lineage>
        <taxon>Eukaryota</taxon>
        <taxon>Metazoa</taxon>
        <taxon>Ecdysozoa</taxon>
        <taxon>Nematoda</taxon>
        <taxon>Enoplea</taxon>
        <taxon>Dorylaimia</taxon>
        <taxon>Trichinellida</taxon>
        <taxon>Trichinellidae</taxon>
        <taxon>Trichinella</taxon>
    </lineage>
</organism>
<evidence type="ECO:0000313" key="3">
    <source>
        <dbReference type="Proteomes" id="UP000054630"/>
    </source>
</evidence>
<feature type="region of interest" description="Disordered" evidence="1">
    <location>
        <begin position="31"/>
        <end position="53"/>
    </location>
</feature>
<keyword evidence="3" id="KW-1185">Reference proteome</keyword>
<dbReference type="OrthoDB" id="5920161at2759"/>
<comment type="caution">
    <text evidence="2">The sequence shown here is derived from an EMBL/GenBank/DDBJ whole genome shotgun (WGS) entry which is preliminary data.</text>
</comment>
<proteinExistence type="predicted"/>
<dbReference type="EMBL" id="JYDL01000010">
    <property type="protein sequence ID" value="KRX25761.1"/>
    <property type="molecule type" value="Genomic_DNA"/>
</dbReference>
<evidence type="ECO:0000313" key="2">
    <source>
        <dbReference type="EMBL" id="KRX25761.1"/>
    </source>
</evidence>
<gene>
    <name evidence="2" type="ORF">T07_15015</name>
</gene>
<reference evidence="2 3" key="1">
    <citation type="submission" date="2015-01" db="EMBL/GenBank/DDBJ databases">
        <title>Evolution of Trichinella species and genotypes.</title>
        <authorList>
            <person name="Korhonen P.K."/>
            <person name="Edoardo P."/>
            <person name="Giuseppe L.R."/>
            <person name="Gasser R.B."/>
        </authorList>
    </citation>
    <scope>NUCLEOTIDE SEQUENCE [LARGE SCALE GENOMIC DNA]</scope>
    <source>
        <strain evidence="2">ISS37</strain>
    </source>
</reference>
<sequence>MIAPALNSILGSTFRVSWKKILGYNEECANQPAEKDENKEVDVSDEPNKGLCHSKTHSGLKVSLNYLNADYMNTFWQTGWNIWWILGT</sequence>
<evidence type="ECO:0000256" key="1">
    <source>
        <dbReference type="SAM" id="MobiDB-lite"/>
    </source>
</evidence>
<dbReference type="AlphaFoldDB" id="A0A0V0SGJ2"/>
<name>A0A0V0SGJ2_9BILA</name>